<dbReference type="Pfam" id="PF16901">
    <property type="entry name" value="DAO_C"/>
    <property type="match status" value="1"/>
</dbReference>
<protein>
    <submittedName>
        <fullName evidence="10">FAD-dependent oxidoreductase</fullName>
    </submittedName>
</protein>
<evidence type="ECO:0000259" key="9">
    <source>
        <dbReference type="Pfam" id="PF16901"/>
    </source>
</evidence>
<dbReference type="InterPro" id="IPR006076">
    <property type="entry name" value="FAD-dep_OxRdtase"/>
</dbReference>
<dbReference type="EMBL" id="CP021886">
    <property type="protein sequence ID" value="AWI33602.1"/>
    <property type="molecule type" value="Genomic_DNA"/>
</dbReference>
<dbReference type="GO" id="GO:0006071">
    <property type="term" value="P:glycerol metabolic process"/>
    <property type="evidence" value="ECO:0007669"/>
    <property type="project" value="UniProtKB-KW"/>
</dbReference>
<feature type="transmembrane region" description="Helical" evidence="7">
    <location>
        <begin position="15"/>
        <end position="32"/>
    </location>
</feature>
<dbReference type="GO" id="GO:0004368">
    <property type="term" value="F:glycerol-3-phosphate dehydrogenase (quinone) activity"/>
    <property type="evidence" value="ECO:0007669"/>
    <property type="project" value="InterPro"/>
</dbReference>
<evidence type="ECO:0000313" key="11">
    <source>
        <dbReference type="Proteomes" id="UP000244890"/>
    </source>
</evidence>
<evidence type="ECO:0000256" key="4">
    <source>
        <dbReference type="ARBA" id="ARBA00022798"/>
    </source>
</evidence>
<dbReference type="AlphaFoldDB" id="A0A2U8FBJ2"/>
<comment type="cofactor">
    <cofactor evidence="1">
        <name>FAD</name>
        <dbReference type="ChEBI" id="CHEBI:57692"/>
    </cofactor>
</comment>
<keyword evidence="7" id="KW-0472">Membrane</keyword>
<organism evidence="10 11">
    <name type="scientific">Helicobacter apodemus</name>
    <dbReference type="NCBI Taxonomy" id="135569"/>
    <lineage>
        <taxon>Bacteria</taxon>
        <taxon>Pseudomonadati</taxon>
        <taxon>Campylobacterota</taxon>
        <taxon>Epsilonproteobacteria</taxon>
        <taxon>Campylobacterales</taxon>
        <taxon>Helicobacteraceae</taxon>
        <taxon>Helicobacter</taxon>
    </lineage>
</organism>
<evidence type="ECO:0000256" key="3">
    <source>
        <dbReference type="ARBA" id="ARBA00022630"/>
    </source>
</evidence>
<dbReference type="Gene3D" id="3.30.9.10">
    <property type="entry name" value="D-Amino Acid Oxidase, subunit A, domain 2"/>
    <property type="match status" value="1"/>
</dbReference>
<dbReference type="InterPro" id="IPR031656">
    <property type="entry name" value="DAO_C"/>
</dbReference>
<reference evidence="10 11" key="1">
    <citation type="submission" date="2017-06" db="EMBL/GenBank/DDBJ databases">
        <title>Complete genome of Helicobacter apodemus.</title>
        <authorList>
            <person name="Cho S."/>
        </authorList>
    </citation>
    <scope>NUCLEOTIDE SEQUENCE [LARGE SCALE GENOMIC DNA]</scope>
    <source>
        <strain evidence="11">SNUVETPUB-15-01</strain>
    </source>
</reference>
<accession>A0A2U8FBJ2</accession>
<gene>
    <name evidence="10" type="ORF">CDV25_01620</name>
</gene>
<feature type="domain" description="Alpha-glycerophosphate oxidase C-terminal" evidence="9">
    <location>
        <begin position="410"/>
        <end position="500"/>
    </location>
</feature>
<evidence type="ECO:0000256" key="2">
    <source>
        <dbReference type="ARBA" id="ARBA00007330"/>
    </source>
</evidence>
<keyword evidence="5" id="KW-0274">FAD</keyword>
<evidence type="ECO:0000256" key="1">
    <source>
        <dbReference type="ARBA" id="ARBA00001974"/>
    </source>
</evidence>
<keyword evidence="4" id="KW-0319">Glycerol metabolism</keyword>
<dbReference type="InterPro" id="IPR038299">
    <property type="entry name" value="DAO_C_sf"/>
</dbReference>
<evidence type="ECO:0000256" key="5">
    <source>
        <dbReference type="ARBA" id="ARBA00022827"/>
    </source>
</evidence>
<dbReference type="Pfam" id="PF01266">
    <property type="entry name" value="DAO"/>
    <property type="match status" value="1"/>
</dbReference>
<dbReference type="PANTHER" id="PTHR11985:SF35">
    <property type="entry name" value="ANAEROBIC GLYCEROL-3-PHOSPHATE DEHYDROGENASE SUBUNIT A"/>
    <property type="match status" value="1"/>
</dbReference>
<name>A0A2U8FBJ2_9HELI</name>
<feature type="domain" description="FAD dependent oxidoreductase" evidence="8">
    <location>
        <begin position="18"/>
        <end position="339"/>
    </location>
</feature>
<proteinExistence type="inferred from homology"/>
<keyword evidence="7" id="KW-1133">Transmembrane helix</keyword>
<dbReference type="Gene3D" id="3.50.50.60">
    <property type="entry name" value="FAD/NAD(P)-binding domain"/>
    <property type="match status" value="1"/>
</dbReference>
<keyword evidence="7" id="KW-0812">Transmembrane</keyword>
<keyword evidence="6" id="KW-0560">Oxidoreductase</keyword>
<dbReference type="Gene3D" id="1.10.8.870">
    <property type="entry name" value="Alpha-glycerophosphate oxidase, cap domain"/>
    <property type="match status" value="1"/>
</dbReference>
<sequence length="520" mass="59241">MKRLEQILKIKKEQLWNVIIIGGGATGLGIAVDCATRGYKTLLLERSDFTKSTSSRSTKLLHGGVRYLAQGNISLVYEALHERSLLIRNAPHLCKPQAFVIPTTSIFSAFYYTIGLSIYDYMAGRLSLGKTRYLNREEVRKSLSGIKDLKMQAGVCYYDGQFDDARLGLSLARTAVENQACLINYMRVNQLLKNKEGKICGVEIEDVLEPSFKQQIYSQCVINATGVFSNEINQMDKDDSLSLVVSQGIHLVFDAKILPNDNALMVPKTSDGRVLFAIPWHHKLIVGTTDTQIQNVAYEPLPLEEEIDFLLKTLNEYTTRKVNREDILSIFVGLRPLIKQKNKASKNVSRSHKIHISESQLISINGGKWTTYRKMAEETIDFAIAKKLLPYQPCITKELPLYGYLNNGDFKDRLCVYGSDYRAILELEQKEAQLAQKIHPNYPYTYAQVLWALEYEMAETLEDVLSRRIRLLFLDAKASNEIAKEVGIFIGKYKNWSKKRLEKEIEDFKNLTKQYCIKGV</sequence>
<dbReference type="PROSITE" id="PS00978">
    <property type="entry name" value="FAD_G3PDH_2"/>
    <property type="match status" value="1"/>
</dbReference>
<dbReference type="InterPro" id="IPR036188">
    <property type="entry name" value="FAD/NAD-bd_sf"/>
</dbReference>
<dbReference type="KEGG" id="had:CDV25_01620"/>
<evidence type="ECO:0000256" key="7">
    <source>
        <dbReference type="SAM" id="Phobius"/>
    </source>
</evidence>
<keyword evidence="3" id="KW-0285">Flavoprotein</keyword>
<dbReference type="PANTHER" id="PTHR11985">
    <property type="entry name" value="GLYCEROL-3-PHOSPHATE DEHYDROGENASE"/>
    <property type="match status" value="1"/>
</dbReference>
<dbReference type="Proteomes" id="UP000244890">
    <property type="component" value="Chromosome"/>
</dbReference>
<evidence type="ECO:0000313" key="10">
    <source>
        <dbReference type="EMBL" id="AWI33602.1"/>
    </source>
</evidence>
<evidence type="ECO:0000256" key="6">
    <source>
        <dbReference type="ARBA" id="ARBA00023002"/>
    </source>
</evidence>
<dbReference type="SUPFAM" id="SSF51905">
    <property type="entry name" value="FAD/NAD(P)-binding domain"/>
    <property type="match status" value="1"/>
</dbReference>
<comment type="similarity">
    <text evidence="2">Belongs to the FAD-dependent glycerol-3-phosphate dehydrogenase family.</text>
</comment>
<dbReference type="RefSeq" id="WP_108910495.1">
    <property type="nucleotide sequence ID" value="NZ_CP021886.1"/>
</dbReference>
<dbReference type="PRINTS" id="PR01001">
    <property type="entry name" value="FADG3PDH"/>
</dbReference>
<dbReference type="GO" id="GO:0046168">
    <property type="term" value="P:glycerol-3-phosphate catabolic process"/>
    <property type="evidence" value="ECO:0007669"/>
    <property type="project" value="TreeGrafter"/>
</dbReference>
<dbReference type="InterPro" id="IPR000447">
    <property type="entry name" value="G3P_DH_FAD-dep"/>
</dbReference>
<dbReference type="OrthoDB" id="9766796at2"/>
<evidence type="ECO:0000259" key="8">
    <source>
        <dbReference type="Pfam" id="PF01266"/>
    </source>
</evidence>